<gene>
    <name evidence="1" type="ORF">LXT13_27055</name>
</gene>
<accession>A0ABS8Y1Z3</accession>
<evidence type="ECO:0000313" key="1">
    <source>
        <dbReference type="EMBL" id="MCE4558050.1"/>
    </source>
</evidence>
<proteinExistence type="predicted"/>
<keyword evidence="2" id="KW-1185">Reference proteome</keyword>
<dbReference type="Gene3D" id="3.40.50.1110">
    <property type="entry name" value="SGNH hydrolase"/>
    <property type="match status" value="1"/>
</dbReference>
<comment type="caution">
    <text evidence="1">The sequence shown here is derived from an EMBL/GenBank/DDBJ whole genome shotgun (WGS) entry which is preliminary data.</text>
</comment>
<sequence length="345" mass="37959">MIRRVLTAVFQVFIVVCLVDGFLDIVYPAIGYFKKNMEDSFRAPEMGIKMPRSGLPVRQEPGIPNILKEYASAYINIAPDGRRSNGGAPLVAAGHKGILLGSSTAFGHGVKDSQTISSQLERELEGVRVYNYAGLGQPTSSSILRWYDLQKKYGNPDFVIVAGINYQIYSDCKLYRSGFEHSNIFFHLAKVAENTSEYKHVSQCESSDSADLAVRNSIVSVESALSFGRKMGSPFYLVYLPTPYDPNANIDHLITSESARSFIVGMQKVYAQYRKELKKLDVPELIDLSDALPPEGKYFTDLGGHLSAEGNKIVAKALAQRIRPIVSSPSHANFNAPDGPAPLNN</sequence>
<keyword evidence="1" id="KW-0378">Hydrolase</keyword>
<evidence type="ECO:0000313" key="2">
    <source>
        <dbReference type="Proteomes" id="UP001200741"/>
    </source>
</evidence>
<organism evidence="1 2">
    <name type="scientific">Pelomonas cellulosilytica</name>
    <dbReference type="NCBI Taxonomy" id="2906762"/>
    <lineage>
        <taxon>Bacteria</taxon>
        <taxon>Pseudomonadati</taxon>
        <taxon>Pseudomonadota</taxon>
        <taxon>Betaproteobacteria</taxon>
        <taxon>Burkholderiales</taxon>
        <taxon>Sphaerotilaceae</taxon>
        <taxon>Roseateles</taxon>
    </lineage>
</organism>
<dbReference type="CDD" id="cd00229">
    <property type="entry name" value="SGNH_hydrolase"/>
    <property type="match status" value="1"/>
</dbReference>
<protein>
    <submittedName>
        <fullName evidence="1">SGNH/GDSL hydrolase family protein</fullName>
    </submittedName>
</protein>
<name>A0ABS8Y1Z3_9BURK</name>
<reference evidence="1 2" key="1">
    <citation type="submission" date="2021-12" db="EMBL/GenBank/DDBJ databases">
        <title>Genome seq of P8.</title>
        <authorList>
            <person name="Seo T."/>
        </authorList>
    </citation>
    <scope>NUCLEOTIDE SEQUENCE [LARGE SCALE GENOMIC DNA]</scope>
    <source>
        <strain evidence="1 2">P8</strain>
    </source>
</reference>
<dbReference type="RefSeq" id="WP_233375452.1">
    <property type="nucleotide sequence ID" value="NZ_JAJTWU010000016.1"/>
</dbReference>
<dbReference type="GO" id="GO:0016787">
    <property type="term" value="F:hydrolase activity"/>
    <property type="evidence" value="ECO:0007669"/>
    <property type="project" value="UniProtKB-KW"/>
</dbReference>
<dbReference type="EMBL" id="JAJTWU010000016">
    <property type="protein sequence ID" value="MCE4558050.1"/>
    <property type="molecule type" value="Genomic_DNA"/>
</dbReference>
<dbReference type="InterPro" id="IPR036514">
    <property type="entry name" value="SGNH_hydro_sf"/>
</dbReference>
<dbReference type="SUPFAM" id="SSF52266">
    <property type="entry name" value="SGNH hydrolase"/>
    <property type="match status" value="1"/>
</dbReference>
<dbReference type="Proteomes" id="UP001200741">
    <property type="component" value="Unassembled WGS sequence"/>
</dbReference>